<proteinExistence type="predicted"/>
<reference evidence="1 2" key="1">
    <citation type="submission" date="2020-04" db="EMBL/GenBank/DDBJ databases">
        <authorList>
            <person name="De Canck E."/>
        </authorList>
    </citation>
    <scope>NUCLEOTIDE SEQUENCE [LARGE SCALE GENOMIC DNA]</scope>
    <source>
        <strain evidence="1 2">LMG 28614</strain>
    </source>
</reference>
<sequence length="65" mass="7078">MDRLICAQSILEAMRMDGAGAADGAAATWEAMPETAMRRAVELLARRWPEDYPAGAVEWLIAGRS</sequence>
<dbReference type="EMBL" id="CADIKK010000035">
    <property type="protein sequence ID" value="CAB3803567.1"/>
    <property type="molecule type" value="Genomic_DNA"/>
</dbReference>
<protein>
    <submittedName>
        <fullName evidence="1">Uncharacterized protein</fullName>
    </submittedName>
</protein>
<gene>
    <name evidence="1" type="ORF">LMG28614_05851</name>
</gene>
<evidence type="ECO:0000313" key="2">
    <source>
        <dbReference type="Proteomes" id="UP000494365"/>
    </source>
</evidence>
<accession>A0A6S7C8K0</accession>
<dbReference type="AlphaFoldDB" id="A0A6S7C8K0"/>
<organism evidence="1 2">
    <name type="scientific">Paraburkholderia ultramafica</name>
    <dbReference type="NCBI Taxonomy" id="1544867"/>
    <lineage>
        <taxon>Bacteria</taxon>
        <taxon>Pseudomonadati</taxon>
        <taxon>Pseudomonadota</taxon>
        <taxon>Betaproteobacteria</taxon>
        <taxon>Burkholderiales</taxon>
        <taxon>Burkholderiaceae</taxon>
        <taxon>Paraburkholderia</taxon>
    </lineage>
</organism>
<dbReference type="Proteomes" id="UP000494365">
    <property type="component" value="Unassembled WGS sequence"/>
</dbReference>
<evidence type="ECO:0000313" key="1">
    <source>
        <dbReference type="EMBL" id="CAB3803567.1"/>
    </source>
</evidence>
<name>A0A6S7C8K0_9BURK</name>
<keyword evidence="2" id="KW-1185">Reference proteome</keyword>
<dbReference type="RefSeq" id="WP_175152833.1">
    <property type="nucleotide sequence ID" value="NZ_CADIKK010000035.1"/>
</dbReference>